<comment type="subcellular location">
    <subcellularLocation>
        <location evidence="6 7">Cytoplasm</location>
    </subcellularLocation>
</comment>
<name>A0A6V8LUK8_9BACT</name>
<reference evidence="8 9" key="1">
    <citation type="submission" date="2020-04" db="EMBL/GenBank/DDBJ databases">
        <authorList>
            <consortium name="Desulfovibrio sp. FSS-1 genome sequencing consortium"/>
            <person name="Shimoshige H."/>
            <person name="Kobayashi H."/>
            <person name="Maekawa T."/>
        </authorList>
    </citation>
    <scope>NUCLEOTIDE SEQUENCE [LARGE SCALE GENOMIC DNA]</scope>
    <source>
        <strain evidence="8 9">SIID29052-01</strain>
    </source>
</reference>
<dbReference type="PROSITE" id="PS00954">
    <property type="entry name" value="IGP_DEHYDRATASE_1"/>
    <property type="match status" value="1"/>
</dbReference>
<dbReference type="PANTHER" id="PTHR23133">
    <property type="entry name" value="IMIDAZOLEGLYCEROL-PHOSPHATE DEHYDRATASE HIS7"/>
    <property type="match status" value="1"/>
</dbReference>
<comment type="catalytic activity">
    <reaction evidence="6 7">
        <text>D-erythro-1-(imidazol-4-yl)glycerol 3-phosphate = 3-(imidazol-4-yl)-2-oxopropyl phosphate + H2O</text>
        <dbReference type="Rhea" id="RHEA:11040"/>
        <dbReference type="ChEBI" id="CHEBI:15377"/>
        <dbReference type="ChEBI" id="CHEBI:57766"/>
        <dbReference type="ChEBI" id="CHEBI:58278"/>
        <dbReference type="EC" id="4.2.1.19"/>
    </reaction>
</comment>
<dbReference type="InterPro" id="IPR038494">
    <property type="entry name" value="IGPD_sf"/>
</dbReference>
<dbReference type="GO" id="GO:0000105">
    <property type="term" value="P:L-histidine biosynthetic process"/>
    <property type="evidence" value="ECO:0007669"/>
    <property type="project" value="UniProtKB-UniRule"/>
</dbReference>
<reference evidence="8 9" key="2">
    <citation type="submission" date="2020-05" db="EMBL/GenBank/DDBJ databases">
        <title>Draft genome sequence of Desulfovibrio sp. strainFSS-1.</title>
        <authorList>
            <person name="Shimoshige H."/>
            <person name="Kobayashi H."/>
            <person name="Maekawa T."/>
        </authorList>
    </citation>
    <scope>NUCLEOTIDE SEQUENCE [LARGE SCALE GENOMIC DNA]</scope>
    <source>
        <strain evidence="8 9">SIID29052-01</strain>
    </source>
</reference>
<dbReference type="CDD" id="cd07914">
    <property type="entry name" value="IGPD"/>
    <property type="match status" value="1"/>
</dbReference>
<keyword evidence="5 6" id="KW-0456">Lyase</keyword>
<evidence type="ECO:0000313" key="9">
    <source>
        <dbReference type="Proteomes" id="UP000494245"/>
    </source>
</evidence>
<dbReference type="GO" id="GO:0004424">
    <property type="term" value="F:imidazoleglycerol-phosphate dehydratase activity"/>
    <property type="evidence" value="ECO:0007669"/>
    <property type="project" value="UniProtKB-UniRule"/>
</dbReference>
<evidence type="ECO:0000313" key="8">
    <source>
        <dbReference type="EMBL" id="GFK94261.1"/>
    </source>
</evidence>
<keyword evidence="4 6" id="KW-0368">Histidine biosynthesis</keyword>
<comment type="caution">
    <text evidence="8">The sequence shown here is derived from an EMBL/GenBank/DDBJ whole genome shotgun (WGS) entry which is preliminary data.</text>
</comment>
<evidence type="ECO:0000256" key="4">
    <source>
        <dbReference type="ARBA" id="ARBA00023102"/>
    </source>
</evidence>
<evidence type="ECO:0000256" key="2">
    <source>
        <dbReference type="ARBA" id="ARBA00016664"/>
    </source>
</evidence>
<keyword evidence="3 6" id="KW-0028">Amino-acid biosynthesis</keyword>
<dbReference type="InterPro" id="IPR020568">
    <property type="entry name" value="Ribosomal_Su5_D2-typ_SF"/>
</dbReference>
<dbReference type="UniPathway" id="UPA00031">
    <property type="reaction ID" value="UER00011"/>
</dbReference>
<dbReference type="PANTHER" id="PTHR23133:SF2">
    <property type="entry name" value="IMIDAZOLEGLYCEROL-PHOSPHATE DEHYDRATASE"/>
    <property type="match status" value="1"/>
</dbReference>
<evidence type="ECO:0000256" key="1">
    <source>
        <dbReference type="ARBA" id="ARBA00005047"/>
    </source>
</evidence>
<keyword evidence="9" id="KW-1185">Reference proteome</keyword>
<keyword evidence="6" id="KW-0963">Cytoplasm</keyword>
<dbReference type="NCBIfam" id="NF002114">
    <property type="entry name" value="PRK00951.2-4"/>
    <property type="match status" value="1"/>
</dbReference>
<dbReference type="NCBIfam" id="NF002111">
    <property type="entry name" value="PRK00951.2-1"/>
    <property type="match status" value="1"/>
</dbReference>
<protein>
    <recommendedName>
        <fullName evidence="2 6">Imidazoleglycerol-phosphate dehydratase</fullName>
        <shortName evidence="6">IGPD</shortName>
        <ecNumber evidence="6 7">4.2.1.19</ecNumber>
    </recommendedName>
</protein>
<dbReference type="FunFam" id="3.30.230.40:FF:000001">
    <property type="entry name" value="Imidazoleglycerol-phosphate dehydratase HisB"/>
    <property type="match status" value="1"/>
</dbReference>
<dbReference type="Proteomes" id="UP000494245">
    <property type="component" value="Unassembled WGS sequence"/>
</dbReference>
<accession>A0A6V8LUK8</accession>
<dbReference type="PROSITE" id="PS00955">
    <property type="entry name" value="IGP_DEHYDRATASE_2"/>
    <property type="match status" value="1"/>
</dbReference>
<evidence type="ECO:0000256" key="6">
    <source>
        <dbReference type="HAMAP-Rule" id="MF_00076"/>
    </source>
</evidence>
<comment type="pathway">
    <text evidence="1 6 7">Amino-acid biosynthesis; L-histidine biosynthesis; L-histidine from 5-phospho-alpha-D-ribose 1-diphosphate: step 6/9.</text>
</comment>
<evidence type="ECO:0000256" key="3">
    <source>
        <dbReference type="ARBA" id="ARBA00022605"/>
    </source>
</evidence>
<dbReference type="SUPFAM" id="SSF54211">
    <property type="entry name" value="Ribosomal protein S5 domain 2-like"/>
    <property type="match status" value="2"/>
</dbReference>
<organism evidence="8 9">
    <name type="scientific">Fundidesulfovibrio magnetotacticus</name>
    <dbReference type="NCBI Taxonomy" id="2730080"/>
    <lineage>
        <taxon>Bacteria</taxon>
        <taxon>Pseudomonadati</taxon>
        <taxon>Thermodesulfobacteriota</taxon>
        <taxon>Desulfovibrionia</taxon>
        <taxon>Desulfovibrionales</taxon>
        <taxon>Desulfovibrionaceae</taxon>
        <taxon>Fundidesulfovibrio</taxon>
    </lineage>
</organism>
<dbReference type="EC" id="4.2.1.19" evidence="6 7"/>
<dbReference type="FunFam" id="3.30.230.40:FF:000003">
    <property type="entry name" value="Imidazoleglycerol-phosphate dehydratase HisB"/>
    <property type="match status" value="1"/>
</dbReference>
<evidence type="ECO:0000256" key="7">
    <source>
        <dbReference type="RuleBase" id="RU000599"/>
    </source>
</evidence>
<dbReference type="InterPro" id="IPR020565">
    <property type="entry name" value="ImidazoleglycerP_deHydtase_CS"/>
</dbReference>
<dbReference type="HAMAP" id="MF_00076">
    <property type="entry name" value="HisB"/>
    <property type="match status" value="1"/>
</dbReference>
<comment type="similarity">
    <text evidence="6 7">Belongs to the imidazoleglycerol-phosphate dehydratase family.</text>
</comment>
<evidence type="ECO:0000256" key="5">
    <source>
        <dbReference type="ARBA" id="ARBA00023239"/>
    </source>
</evidence>
<dbReference type="Gene3D" id="3.30.230.40">
    <property type="entry name" value="Imidazole glycerol phosphate dehydratase, domain 1"/>
    <property type="match status" value="2"/>
</dbReference>
<dbReference type="GO" id="GO:0005737">
    <property type="term" value="C:cytoplasm"/>
    <property type="evidence" value="ECO:0007669"/>
    <property type="project" value="UniProtKB-SubCell"/>
</dbReference>
<dbReference type="EMBL" id="BLTE01000009">
    <property type="protein sequence ID" value="GFK94261.1"/>
    <property type="molecule type" value="Genomic_DNA"/>
</dbReference>
<sequence>MRRAVVNRTTRETSIELELVLDGQGTAEVSTGVGFADHMLTLLAFWSGFDLKVFCKGDLHVDAHHTLEDVGLCLGQAMADALGDKAGITRVGFARFPLDEALSEAVVDLSGRAYLVYEDDPLPAQVAGEEKDVWREFFKSLAGKAHMNLHLRMLYGKNGHHLLESAFKALGVALRQACAPGRAGVPSTKGSLG</sequence>
<proteinExistence type="inferred from homology"/>
<gene>
    <name evidence="6 8" type="primary">hisB</name>
    <name evidence="8" type="ORF">NNJEOMEG_02103</name>
</gene>
<dbReference type="InterPro" id="IPR000807">
    <property type="entry name" value="ImidazoleglycerolP_deHydtase"/>
</dbReference>
<dbReference type="AlphaFoldDB" id="A0A6V8LUK8"/>
<dbReference type="Pfam" id="PF00475">
    <property type="entry name" value="IGPD"/>
    <property type="match status" value="1"/>
</dbReference>